<accession>A0ABC8LVZ9</accession>
<dbReference type="EMBL" id="CAKOAT010772931">
    <property type="protein sequence ID" value="CAH8387943.1"/>
    <property type="molecule type" value="Genomic_DNA"/>
</dbReference>
<evidence type="ECO:0008006" key="3">
    <source>
        <dbReference type="Google" id="ProtNLM"/>
    </source>
</evidence>
<dbReference type="Proteomes" id="UP001642260">
    <property type="component" value="Unassembled WGS sequence"/>
</dbReference>
<dbReference type="SUPFAM" id="SSF50249">
    <property type="entry name" value="Nucleic acid-binding proteins"/>
    <property type="match status" value="1"/>
</dbReference>
<dbReference type="PANTHER" id="PTHR23273">
    <property type="entry name" value="REPLICATION FACTOR A 1, RFA1"/>
    <property type="match status" value="1"/>
</dbReference>
<sequence>MVVVKSSTLVRSKSPLIEASKLHISQHSISISVTWCECTATIDDIVHDSAWYYISCGGCNTKATKGPTSLMCKRFLAKISVYDKSGQENFVLLGDAGLECTGKSAAELVANFFESNESVGTDYIVLVPAALVGTIGQTHNFLVKVSNYNLSGKVQSITVTKVLPPETPQEDVIAPASAAILEAGNGECGSSMSIGHASYESIKRSSDCLEPEAAKRAKSG</sequence>
<dbReference type="PANTHER" id="PTHR23273:SF114">
    <property type="entry name" value="REPLICATION FACTOR A C-TERMINAL DOMAIN-CONTAINING PROTEIN"/>
    <property type="match status" value="1"/>
</dbReference>
<keyword evidence="2" id="KW-1185">Reference proteome</keyword>
<evidence type="ECO:0000313" key="2">
    <source>
        <dbReference type="Proteomes" id="UP001642260"/>
    </source>
</evidence>
<dbReference type="Gene3D" id="2.40.50.140">
    <property type="entry name" value="Nucleic acid-binding proteins"/>
    <property type="match status" value="1"/>
</dbReference>
<name>A0ABC8LVZ9_ERUVS</name>
<organism evidence="1 2">
    <name type="scientific">Eruca vesicaria subsp. sativa</name>
    <name type="common">Garden rocket</name>
    <name type="synonym">Eruca sativa</name>
    <dbReference type="NCBI Taxonomy" id="29727"/>
    <lineage>
        <taxon>Eukaryota</taxon>
        <taxon>Viridiplantae</taxon>
        <taxon>Streptophyta</taxon>
        <taxon>Embryophyta</taxon>
        <taxon>Tracheophyta</taxon>
        <taxon>Spermatophyta</taxon>
        <taxon>Magnoliopsida</taxon>
        <taxon>eudicotyledons</taxon>
        <taxon>Gunneridae</taxon>
        <taxon>Pentapetalae</taxon>
        <taxon>rosids</taxon>
        <taxon>malvids</taxon>
        <taxon>Brassicales</taxon>
        <taxon>Brassicaceae</taxon>
        <taxon>Brassiceae</taxon>
        <taxon>Eruca</taxon>
    </lineage>
</organism>
<dbReference type="InterPro" id="IPR012340">
    <property type="entry name" value="NA-bd_OB-fold"/>
</dbReference>
<gene>
    <name evidence="1" type="ORF">ERUC_LOCUS40426</name>
</gene>
<reference evidence="1 2" key="1">
    <citation type="submission" date="2022-03" db="EMBL/GenBank/DDBJ databases">
        <authorList>
            <person name="Macdonald S."/>
            <person name="Ahmed S."/>
            <person name="Newling K."/>
        </authorList>
    </citation>
    <scope>NUCLEOTIDE SEQUENCE [LARGE SCALE GENOMIC DNA]</scope>
</reference>
<comment type="caution">
    <text evidence="1">The sequence shown here is derived from an EMBL/GenBank/DDBJ whole genome shotgun (WGS) entry which is preliminary data.</text>
</comment>
<evidence type="ECO:0000313" key="1">
    <source>
        <dbReference type="EMBL" id="CAH8387943.1"/>
    </source>
</evidence>
<protein>
    <recommendedName>
        <fullName evidence="3">Replication factor A C-terminal domain-containing protein</fullName>
    </recommendedName>
</protein>
<dbReference type="AlphaFoldDB" id="A0ABC8LVZ9"/>
<proteinExistence type="predicted"/>